<dbReference type="AlphaFoldDB" id="A0A3M8F8P0"/>
<feature type="region of interest" description="Disordered" evidence="3">
    <location>
        <begin position="273"/>
        <end position="298"/>
    </location>
</feature>
<feature type="region of interest" description="Disordered" evidence="3">
    <location>
        <begin position="317"/>
        <end position="382"/>
    </location>
</feature>
<evidence type="ECO:0000256" key="3">
    <source>
        <dbReference type="SAM" id="MobiDB-lite"/>
    </source>
</evidence>
<evidence type="ECO:0000256" key="1">
    <source>
        <dbReference type="ARBA" id="ARBA00022603"/>
    </source>
</evidence>
<evidence type="ECO:0000313" key="4">
    <source>
        <dbReference type="EMBL" id="RKM94978.1"/>
    </source>
</evidence>
<feature type="compositionally biased region" description="Basic residues" evidence="3">
    <location>
        <begin position="21"/>
        <end position="32"/>
    </location>
</feature>
<keyword evidence="2" id="KW-0808">Transferase</keyword>
<accession>A0A3M8F8P0</accession>
<dbReference type="InterPro" id="IPR003788">
    <property type="entry name" value="NDUFAF7"/>
</dbReference>
<name>A0A3M8F8P0_9ACTN</name>
<dbReference type="SUPFAM" id="SSF53335">
    <property type="entry name" value="S-adenosyl-L-methionine-dependent methyltransferases"/>
    <property type="match status" value="1"/>
</dbReference>
<feature type="compositionally biased region" description="Basic and acidic residues" evidence="3">
    <location>
        <begin position="345"/>
        <end position="370"/>
    </location>
</feature>
<dbReference type="Pfam" id="PF02636">
    <property type="entry name" value="Methyltransf_28"/>
    <property type="match status" value="1"/>
</dbReference>
<comment type="caution">
    <text evidence="4">The sequence shown here is derived from an EMBL/GenBank/DDBJ whole genome shotgun (WGS) entry which is preliminary data.</text>
</comment>
<keyword evidence="1" id="KW-0489">Methyltransferase</keyword>
<dbReference type="GO" id="GO:0032259">
    <property type="term" value="P:methylation"/>
    <property type="evidence" value="ECO:0007669"/>
    <property type="project" value="UniProtKB-KW"/>
</dbReference>
<dbReference type="Proteomes" id="UP000028058">
    <property type="component" value="Unassembled WGS sequence"/>
</dbReference>
<feature type="compositionally biased region" description="Gly residues" evidence="3">
    <location>
        <begin position="1"/>
        <end position="20"/>
    </location>
</feature>
<proteinExistence type="predicted"/>
<feature type="compositionally biased region" description="Low complexity" evidence="3">
    <location>
        <begin position="327"/>
        <end position="336"/>
    </location>
</feature>
<feature type="compositionally biased region" description="Gly residues" evidence="3">
    <location>
        <begin position="33"/>
        <end position="47"/>
    </location>
</feature>
<reference evidence="4 5" key="1">
    <citation type="journal article" date="2014" name="Genome Announc.">
        <title>Draft Genome Sequence of Streptomyces fradiae ATCC 19609, a Strain Highly Sensitive to Antibiotics.</title>
        <authorList>
            <person name="Bekker O.B."/>
            <person name="Klimina K.M."/>
            <person name="Vatlin A.A."/>
            <person name="Zakharevich N.V."/>
            <person name="Kasianov A.S."/>
            <person name="Danilenko V.N."/>
        </authorList>
    </citation>
    <scope>NUCLEOTIDE SEQUENCE [LARGE SCALE GENOMIC DNA]</scope>
    <source>
        <strain evidence="4 5">ATCC 19609</strain>
    </source>
</reference>
<dbReference type="EMBL" id="JNAD02000007">
    <property type="protein sequence ID" value="RKM94978.1"/>
    <property type="molecule type" value="Genomic_DNA"/>
</dbReference>
<feature type="region of interest" description="Disordered" evidence="3">
    <location>
        <begin position="200"/>
        <end position="223"/>
    </location>
</feature>
<dbReference type="PANTHER" id="PTHR12049:SF7">
    <property type="entry name" value="PROTEIN ARGININE METHYLTRANSFERASE NDUFAF7, MITOCHONDRIAL"/>
    <property type="match status" value="1"/>
</dbReference>
<dbReference type="RefSeq" id="WP_078649857.1">
    <property type="nucleotide sequence ID" value="NZ_CP134822.1"/>
</dbReference>
<dbReference type="InterPro" id="IPR038375">
    <property type="entry name" value="NDUFAF7_sf"/>
</dbReference>
<keyword evidence="5" id="KW-1185">Reference proteome</keyword>
<feature type="compositionally biased region" description="Basic and acidic residues" evidence="3">
    <location>
        <begin position="317"/>
        <end position="326"/>
    </location>
</feature>
<dbReference type="InterPro" id="IPR029063">
    <property type="entry name" value="SAM-dependent_MTases_sf"/>
</dbReference>
<protein>
    <recommendedName>
        <fullName evidence="6">SAM-dependent methyltransferase</fullName>
    </recommendedName>
</protein>
<dbReference type="PANTHER" id="PTHR12049">
    <property type="entry name" value="PROTEIN ARGININE METHYLTRANSFERASE NDUFAF7, MITOCHONDRIAL"/>
    <property type="match status" value="1"/>
</dbReference>
<feature type="region of interest" description="Disordered" evidence="3">
    <location>
        <begin position="1"/>
        <end position="63"/>
    </location>
</feature>
<gene>
    <name evidence="4" type="ORF">SFRA_017205</name>
</gene>
<organism evidence="4 5">
    <name type="scientific">Streptomyces xinghaiensis</name>
    <dbReference type="NCBI Taxonomy" id="1038928"/>
    <lineage>
        <taxon>Bacteria</taxon>
        <taxon>Bacillati</taxon>
        <taxon>Actinomycetota</taxon>
        <taxon>Actinomycetes</taxon>
        <taxon>Kitasatosporales</taxon>
        <taxon>Streptomycetaceae</taxon>
        <taxon>Streptomyces</taxon>
    </lineage>
</organism>
<dbReference type="OrthoDB" id="4856867at2"/>
<dbReference type="GO" id="GO:0035243">
    <property type="term" value="F:protein-arginine omega-N symmetric methyltransferase activity"/>
    <property type="evidence" value="ECO:0007669"/>
    <property type="project" value="TreeGrafter"/>
</dbReference>
<evidence type="ECO:0000313" key="5">
    <source>
        <dbReference type="Proteomes" id="UP000028058"/>
    </source>
</evidence>
<evidence type="ECO:0008006" key="6">
    <source>
        <dbReference type="Google" id="ProtNLM"/>
    </source>
</evidence>
<dbReference type="Gene3D" id="3.40.50.12710">
    <property type="match status" value="1"/>
</dbReference>
<evidence type="ECO:0000256" key="2">
    <source>
        <dbReference type="ARBA" id="ARBA00022679"/>
    </source>
</evidence>
<sequence length="462" mass="47268">MTSEGAGGDGGGDGSGGVRGGRGRGGRGRGGRGRGGGGAAGHGGRSPGGPPGPEVPSGPRGWRQATERALYGPGGFYLRERPASHFRTSVHASPLFADAVAELLVRVDRALGRPADLALVDVGAGRGELLTGVLAAVPPALGARLRPYAVERAARPGGLDPRIVWRCELPAPEEGLRGLLFANEWLDNIPVDVAETDPRGTPRLVLAGPDGRETLGGPVTGPDAEWLRRWWPADSGPGTRAEIGRPRDGAWARAVRALESGLAVAADYAHTRASRPPRGTLTGFRAGREGPPVPDGSCDITAHVALDACAEAGRRTVAERDAREGASRGARPAAADGGREPGPGARRESGGEAEHDSRREGGHKDRRETARGSGPPSSGAPVLLTQREALRALGVSGGRPPLALASHDPAAYVRALSRAGEAAELTDPAGLGAFGWLLQPVGIALPADLTAGEAESTAGRRP</sequence>